<feature type="compositionally biased region" description="Basic and acidic residues" evidence="5">
    <location>
        <begin position="845"/>
        <end position="855"/>
    </location>
</feature>
<dbReference type="GO" id="GO:0000785">
    <property type="term" value="C:chromatin"/>
    <property type="evidence" value="ECO:0007669"/>
    <property type="project" value="TreeGrafter"/>
</dbReference>
<dbReference type="CDD" id="cd20404">
    <property type="entry name" value="Tudor_Agenet_AtEML-like"/>
    <property type="match status" value="1"/>
</dbReference>
<feature type="compositionally biased region" description="Basic and acidic residues" evidence="5">
    <location>
        <begin position="555"/>
        <end position="589"/>
    </location>
</feature>
<dbReference type="PANTHER" id="PTHR12663">
    <property type="entry name" value="ANDROGEN INDUCED INHIBITOR OF PROLIFERATION AS3 / PDS5-RELATED"/>
    <property type="match status" value="1"/>
</dbReference>
<name>A0AA88D9U8_FICCA</name>
<keyword evidence="3" id="KW-0234">DNA repair</keyword>
<feature type="compositionally biased region" description="Polar residues" evidence="5">
    <location>
        <begin position="410"/>
        <end position="424"/>
    </location>
</feature>
<evidence type="ECO:0000256" key="1">
    <source>
        <dbReference type="ARBA" id="ARBA00004123"/>
    </source>
</evidence>
<dbReference type="GO" id="GO:0006281">
    <property type="term" value="P:DNA repair"/>
    <property type="evidence" value="ECO:0007669"/>
    <property type="project" value="UniProtKB-KW"/>
</dbReference>
<evidence type="ECO:0000256" key="5">
    <source>
        <dbReference type="SAM" id="MobiDB-lite"/>
    </source>
</evidence>
<keyword evidence="4" id="KW-0539">Nucleus</keyword>
<gene>
    <name evidence="6" type="ORF">TIFTF001_019060</name>
</gene>
<feature type="compositionally biased region" description="Basic and acidic residues" evidence="5">
    <location>
        <begin position="380"/>
        <end position="392"/>
    </location>
</feature>
<dbReference type="InterPro" id="IPR039776">
    <property type="entry name" value="Pds5"/>
</dbReference>
<dbReference type="PANTHER" id="PTHR12663:SF69">
    <property type="entry name" value="SISTER CHROMATID COHESION PROTEIN PDS5 HOMOLOG E"/>
    <property type="match status" value="1"/>
</dbReference>
<comment type="caution">
    <text evidence="6">The sequence shown here is derived from an EMBL/GenBank/DDBJ whole genome shotgun (WGS) entry which is preliminary data.</text>
</comment>
<comment type="subcellular location">
    <subcellularLocation>
        <location evidence="1">Nucleus</location>
    </subcellularLocation>
</comment>
<feature type="compositionally biased region" description="Basic and acidic residues" evidence="5">
    <location>
        <begin position="425"/>
        <end position="436"/>
    </location>
</feature>
<feature type="region of interest" description="Disordered" evidence="5">
    <location>
        <begin position="282"/>
        <end position="479"/>
    </location>
</feature>
<dbReference type="Proteomes" id="UP001187192">
    <property type="component" value="Unassembled WGS sequence"/>
</dbReference>
<feature type="compositionally biased region" description="Basic residues" evidence="5">
    <location>
        <begin position="636"/>
        <end position="646"/>
    </location>
</feature>
<feature type="compositionally biased region" description="Basic and acidic residues" evidence="5">
    <location>
        <begin position="956"/>
        <end position="975"/>
    </location>
</feature>
<feature type="compositionally biased region" description="Basic residues" evidence="5">
    <location>
        <begin position="312"/>
        <end position="323"/>
    </location>
</feature>
<feature type="compositionally biased region" description="Basic and acidic residues" evidence="5">
    <location>
        <begin position="601"/>
        <end position="620"/>
    </location>
</feature>
<accession>A0AA88D9U8</accession>
<feature type="region of interest" description="Disordered" evidence="5">
    <location>
        <begin position="1060"/>
        <end position="1100"/>
    </location>
</feature>
<reference evidence="6" key="1">
    <citation type="submission" date="2023-07" db="EMBL/GenBank/DDBJ databases">
        <title>draft genome sequence of fig (Ficus carica).</title>
        <authorList>
            <person name="Takahashi T."/>
            <person name="Nishimura K."/>
        </authorList>
    </citation>
    <scope>NUCLEOTIDE SEQUENCE</scope>
</reference>
<dbReference type="AlphaFoldDB" id="A0AA88D9U8"/>
<protein>
    <submittedName>
        <fullName evidence="6">Uncharacterized protein</fullName>
    </submittedName>
</protein>
<feature type="region of interest" description="Disordered" evidence="5">
    <location>
        <begin position="790"/>
        <end position="1019"/>
    </location>
</feature>
<dbReference type="EMBL" id="BTGU01000032">
    <property type="protein sequence ID" value="GMN49900.1"/>
    <property type="molecule type" value="Genomic_DNA"/>
</dbReference>
<evidence type="ECO:0000256" key="3">
    <source>
        <dbReference type="ARBA" id="ARBA00023204"/>
    </source>
</evidence>
<evidence type="ECO:0000256" key="2">
    <source>
        <dbReference type="ARBA" id="ARBA00022763"/>
    </source>
</evidence>
<evidence type="ECO:0000256" key="4">
    <source>
        <dbReference type="ARBA" id="ARBA00023242"/>
    </source>
</evidence>
<feature type="compositionally biased region" description="Polar residues" evidence="5">
    <location>
        <begin position="287"/>
        <end position="306"/>
    </location>
</feature>
<feature type="compositionally biased region" description="Polar residues" evidence="5">
    <location>
        <begin position="355"/>
        <end position="377"/>
    </location>
</feature>
<keyword evidence="2" id="KW-0227">DNA damage</keyword>
<feature type="compositionally biased region" description="Basic and acidic residues" evidence="5">
    <location>
        <begin position="1000"/>
        <end position="1011"/>
    </location>
</feature>
<organism evidence="6 7">
    <name type="scientific">Ficus carica</name>
    <name type="common">Common fig</name>
    <dbReference type="NCBI Taxonomy" id="3494"/>
    <lineage>
        <taxon>Eukaryota</taxon>
        <taxon>Viridiplantae</taxon>
        <taxon>Streptophyta</taxon>
        <taxon>Embryophyta</taxon>
        <taxon>Tracheophyta</taxon>
        <taxon>Spermatophyta</taxon>
        <taxon>Magnoliopsida</taxon>
        <taxon>eudicotyledons</taxon>
        <taxon>Gunneridae</taxon>
        <taxon>Pentapetalae</taxon>
        <taxon>rosids</taxon>
        <taxon>fabids</taxon>
        <taxon>Rosales</taxon>
        <taxon>Moraceae</taxon>
        <taxon>Ficeae</taxon>
        <taxon>Ficus</taxon>
    </lineage>
</organism>
<feature type="region of interest" description="Disordered" evidence="5">
    <location>
        <begin position="493"/>
        <end position="657"/>
    </location>
</feature>
<feature type="compositionally biased region" description="Basic and acidic residues" evidence="5">
    <location>
        <begin position="809"/>
        <end position="821"/>
    </location>
</feature>
<feature type="compositionally biased region" description="Polar residues" evidence="5">
    <location>
        <begin position="621"/>
        <end position="635"/>
    </location>
</feature>
<evidence type="ECO:0000313" key="6">
    <source>
        <dbReference type="EMBL" id="GMN49900.1"/>
    </source>
</evidence>
<feature type="compositionally biased region" description="Polar residues" evidence="5">
    <location>
        <begin position="501"/>
        <end position="519"/>
    </location>
</feature>
<proteinExistence type="predicted"/>
<feature type="compositionally biased region" description="Basic and acidic residues" evidence="5">
    <location>
        <begin position="345"/>
        <end position="354"/>
    </location>
</feature>
<feature type="compositionally biased region" description="Basic and acidic residues" evidence="5">
    <location>
        <begin position="447"/>
        <end position="457"/>
    </location>
</feature>
<feature type="compositionally biased region" description="Polar residues" evidence="5">
    <location>
        <begin position="526"/>
        <end position="550"/>
    </location>
</feature>
<dbReference type="GO" id="GO:0007064">
    <property type="term" value="P:mitotic sister chromatid cohesion"/>
    <property type="evidence" value="ECO:0007669"/>
    <property type="project" value="InterPro"/>
</dbReference>
<dbReference type="GO" id="GO:0005634">
    <property type="term" value="C:nucleus"/>
    <property type="evidence" value="ECO:0007669"/>
    <property type="project" value="UniProtKB-SubCell"/>
</dbReference>
<keyword evidence="7" id="KW-1185">Reference proteome</keyword>
<sequence>MSLSDAELEEQLKSVGKNLLEPHFSTEDTLSRLDRAEELLAQVGQSPSKSIQDALLPSARALISDTLFRHSDNDVKVTVVSCIAELTRISAPNAPYGDDHMKEIFQYSVAAFEKLSQLSGRLYSKAVSILDVIARVRSSVIMLDLECDALIFEMFQHFLNHIRFEHPQSVFLNMEAIMMIVLDESEDIPLDLVSLLLDNIKTENQKLSPLSWKLGENVITKCAATLQPYLTEAVKSLGINVNDYAPIVASICRKGREKQLKQKSAADEKDKLESKELASEVVAAGKTDQSADGSSKPTSNGTPSTGKQDHLVKKRPIKLKRGFLIRQSKRADSRVGAEPDSSLSPKEDKSKSELDSINNTSGEKQNSSDATEPNSLPTIMEDKSKSEPVPRKRGEKKKASKNPEKGHSASADSRSIAETNSSLSIKEEKSERELEAAHSGSLAVNAHKSENEPDSVPRKRGRKPNSLMNPDEGYDQSWLWSGRNIARYSRCRKSREKIPITSPSGDSVSKKVTSASTLENVAEPTGLQSRLDQTTTGATLIQEADTTSLSVIKGESLRAEVEEKTPRNEPEDTISAEEKEQKNSEKLELSAKTSVETAVASEHEVVQMETEDPHHPEEKLQQSTVKLEATNVSKKSSVKRDHKGRKSVNGSANKDIGEASSLKKTSFETGFKFEKSSESILKRNRVIGKEEASGSVNLGVDVVSCRIKVWWPMDKTSVSSDLYVVREILVRQLGKQCSICSYQMFYEGVIDSYDPIKKRHKVCYDDGDVEILNMKNQRWELIDDEGEKIDLPRRNTSSSVSRQKKKQKIKSDEEKQEKDDSAAESNPPKGRRQTKSNQKSQVKKSSQEEVEKADSSPKSSVRRGRQTPKSAQEKQAKKSGQAKAEAHSASKSTPRGGKGKAKADQGTQMKKSSEGKQAKGGSSSESNPKKEKQKRKSDGKKEAEKTDGLIPVKADSSSKSEPQKGKRKRKIDEVKQAQVDSSFSESSPKKGVQKRKRTDKKQADKADESKQAKANACSEGVKMAALESNIESMKNGTKTADIAPTDNPEVKDELVDGATMTDEIPKDDGQPSAGDLESDALKTTLNRKKANPKAVASSEGKCLEADVGVAGEECANELVEMSKGGKEE</sequence>
<evidence type="ECO:0000313" key="7">
    <source>
        <dbReference type="Proteomes" id="UP001187192"/>
    </source>
</evidence>
<dbReference type="Pfam" id="PF20168">
    <property type="entry name" value="PDS5"/>
    <property type="match status" value="1"/>
</dbReference>